<evidence type="ECO:0000256" key="1">
    <source>
        <dbReference type="SAM" id="MobiDB-lite"/>
    </source>
</evidence>
<feature type="region of interest" description="Disordered" evidence="1">
    <location>
        <begin position="391"/>
        <end position="422"/>
    </location>
</feature>
<gene>
    <name evidence="3" type="ORF">MSAN_01321300</name>
</gene>
<dbReference type="Pfam" id="PF01926">
    <property type="entry name" value="MMR_HSR1"/>
    <property type="match status" value="1"/>
</dbReference>
<dbReference type="InterPro" id="IPR027417">
    <property type="entry name" value="P-loop_NTPase"/>
</dbReference>
<dbReference type="GO" id="GO:0005525">
    <property type="term" value="F:GTP binding"/>
    <property type="evidence" value="ECO:0007669"/>
    <property type="project" value="InterPro"/>
</dbReference>
<accession>A0A8H6YFC6</accession>
<evidence type="ECO:0000259" key="2">
    <source>
        <dbReference type="Pfam" id="PF01926"/>
    </source>
</evidence>
<feature type="compositionally biased region" description="Basic and acidic residues" evidence="1">
    <location>
        <begin position="391"/>
        <end position="419"/>
    </location>
</feature>
<dbReference type="EMBL" id="JACAZH010000010">
    <property type="protein sequence ID" value="KAF7357261.1"/>
    <property type="molecule type" value="Genomic_DNA"/>
</dbReference>
<dbReference type="Gene3D" id="3.40.50.300">
    <property type="entry name" value="P-loop containing nucleotide triphosphate hydrolases"/>
    <property type="match status" value="1"/>
</dbReference>
<feature type="compositionally biased region" description="Acidic residues" evidence="1">
    <location>
        <begin position="26"/>
        <end position="41"/>
    </location>
</feature>
<evidence type="ECO:0000313" key="3">
    <source>
        <dbReference type="EMBL" id="KAF7357261.1"/>
    </source>
</evidence>
<proteinExistence type="predicted"/>
<sequence>MAPRASTRILSASPRRAYRGTRNQASDEDDVSQNSDVSEEDGVWRQSDGADEDDPNSEDDAPDEEGFTDEDDDNYEHDAPDEEDSTDEGDASSKDGTSKTDRAAEDDEVTIAVMGMTGTGKTTFINLLSGAKLHVGHKLTSCTENVAVTSPFRFEGRSVTLIDTPGFDDTKQSQMEILSRISVFLGQTYKAGKKLAGVIYLHRITDNRMGGIACQNFRMFRQLCGDQAFKNVVIVTTMWGQIERTKGLDREKELMNGKEFYKHAVTKGAHFMRHDKKLVSAQAVLRSLMKNTPLPLKIQREIVDEGKDITETAAGAEFNREITAQIQQLKTEMENLRRGIKDAARARDSETKKELEMETKELRDKMSRMQSDAQNFASNYERLNAEMDRKLAEAAERAARDEERHRLAMAESEREEAKRQSRGGIFSRVGRALDTLVGFRF</sequence>
<feature type="compositionally biased region" description="Basic and acidic residues" evidence="1">
    <location>
        <begin position="91"/>
        <end position="103"/>
    </location>
</feature>
<dbReference type="Proteomes" id="UP000623467">
    <property type="component" value="Unassembled WGS sequence"/>
</dbReference>
<dbReference type="AlphaFoldDB" id="A0A8H6YFC6"/>
<feature type="domain" description="G" evidence="2">
    <location>
        <begin position="110"/>
        <end position="175"/>
    </location>
</feature>
<name>A0A8H6YFC6_9AGAR</name>
<keyword evidence="4" id="KW-1185">Reference proteome</keyword>
<reference evidence="3" key="1">
    <citation type="submission" date="2020-05" db="EMBL/GenBank/DDBJ databases">
        <title>Mycena genomes resolve the evolution of fungal bioluminescence.</title>
        <authorList>
            <person name="Tsai I.J."/>
        </authorList>
    </citation>
    <scope>NUCLEOTIDE SEQUENCE</scope>
    <source>
        <strain evidence="3">160909Yilan</strain>
    </source>
</reference>
<dbReference type="CDD" id="cd00882">
    <property type="entry name" value="Ras_like_GTPase"/>
    <property type="match status" value="1"/>
</dbReference>
<protein>
    <submittedName>
        <fullName evidence="3">GTP-binding protein A</fullName>
    </submittedName>
</protein>
<organism evidence="3 4">
    <name type="scientific">Mycena sanguinolenta</name>
    <dbReference type="NCBI Taxonomy" id="230812"/>
    <lineage>
        <taxon>Eukaryota</taxon>
        <taxon>Fungi</taxon>
        <taxon>Dikarya</taxon>
        <taxon>Basidiomycota</taxon>
        <taxon>Agaricomycotina</taxon>
        <taxon>Agaricomycetes</taxon>
        <taxon>Agaricomycetidae</taxon>
        <taxon>Agaricales</taxon>
        <taxon>Marasmiineae</taxon>
        <taxon>Mycenaceae</taxon>
        <taxon>Mycena</taxon>
    </lineage>
</organism>
<feature type="region of interest" description="Disordered" evidence="1">
    <location>
        <begin position="1"/>
        <end position="106"/>
    </location>
</feature>
<dbReference type="SUPFAM" id="SSF52540">
    <property type="entry name" value="P-loop containing nucleoside triphosphate hydrolases"/>
    <property type="match status" value="1"/>
</dbReference>
<dbReference type="OrthoDB" id="8954335at2759"/>
<feature type="compositionally biased region" description="Acidic residues" evidence="1">
    <location>
        <begin position="49"/>
        <end position="90"/>
    </location>
</feature>
<evidence type="ECO:0000313" key="4">
    <source>
        <dbReference type="Proteomes" id="UP000623467"/>
    </source>
</evidence>
<dbReference type="InterPro" id="IPR006073">
    <property type="entry name" value="GTP-bd"/>
</dbReference>
<comment type="caution">
    <text evidence="3">The sequence shown here is derived from an EMBL/GenBank/DDBJ whole genome shotgun (WGS) entry which is preliminary data.</text>
</comment>